<evidence type="ECO:0000313" key="6">
    <source>
        <dbReference type="EMBL" id="XHH50210.1"/>
    </source>
</evidence>
<dbReference type="PRINTS" id="PR00313">
    <property type="entry name" value="CABNDNGRPT"/>
</dbReference>
<keyword evidence="7" id="KW-1185">Reference proteome</keyword>
<dbReference type="Gene3D" id="2.60.40.10">
    <property type="entry name" value="Immunoglobulins"/>
    <property type="match status" value="1"/>
</dbReference>
<evidence type="ECO:0000256" key="1">
    <source>
        <dbReference type="ARBA" id="ARBA00004613"/>
    </source>
</evidence>
<organism evidence="6 7">
    <name type="scientific">Conchiformibius kuhniae</name>
    <dbReference type="NCBI Taxonomy" id="211502"/>
    <lineage>
        <taxon>Bacteria</taxon>
        <taxon>Pseudomonadati</taxon>
        <taxon>Pseudomonadota</taxon>
        <taxon>Betaproteobacteria</taxon>
        <taxon>Neisseriales</taxon>
        <taxon>Neisseriaceae</taxon>
        <taxon>Conchiformibius</taxon>
    </lineage>
</organism>
<comment type="similarity">
    <text evidence="2">Belongs to the peptidase M10B family.</text>
</comment>
<dbReference type="Pfam" id="PF00353">
    <property type="entry name" value="HemolysinCabind"/>
    <property type="match status" value="2"/>
</dbReference>
<dbReference type="SUPFAM" id="SSF55486">
    <property type="entry name" value="Metalloproteases ('zincins'), catalytic domain"/>
    <property type="match status" value="1"/>
</dbReference>
<dbReference type="InterPro" id="IPR049826">
    <property type="entry name" value="Ig-like_ice"/>
</dbReference>
<feature type="compositionally biased region" description="Pro residues" evidence="4">
    <location>
        <begin position="410"/>
        <end position="446"/>
    </location>
</feature>
<dbReference type="RefSeq" id="WP_156900806.1">
    <property type="nucleotide sequence ID" value="NZ_CP091521.1"/>
</dbReference>
<dbReference type="Proteomes" id="UP000831534">
    <property type="component" value="Chromosome"/>
</dbReference>
<dbReference type="KEGG" id="ckh:LVJ77_12275"/>
<dbReference type="NCBIfam" id="NF012196">
    <property type="entry name" value="Ig_like_ice"/>
    <property type="match status" value="1"/>
</dbReference>
<dbReference type="GO" id="GO:0005576">
    <property type="term" value="C:extracellular region"/>
    <property type="evidence" value="ECO:0007669"/>
    <property type="project" value="UniProtKB-SubCell"/>
</dbReference>
<dbReference type="PROSITE" id="PS00330">
    <property type="entry name" value="HEMOLYSIN_CALCIUM"/>
    <property type="match status" value="2"/>
</dbReference>
<protein>
    <submittedName>
        <fullName evidence="6">Ig-like domain-containing protein</fullName>
    </submittedName>
</protein>
<reference evidence="6 7" key="1">
    <citation type="journal article" date="2022" name="Res Sq">
        <title>Evolution of multicellular longitudinally dividing oral cavity symbionts (Neisseriaceae).</title>
        <authorList>
            <person name="Nyongesa S."/>
            <person name="Weber P."/>
            <person name="Bernet E."/>
            <person name="Pullido F."/>
            <person name="Nieckarz M."/>
            <person name="Delaby M."/>
            <person name="Nieves C."/>
            <person name="Viehboeck T."/>
            <person name="Krause N."/>
            <person name="Rivera-Millot A."/>
            <person name="Nakamura A."/>
            <person name="Vischer N."/>
            <person name="VanNieuwenhze M."/>
            <person name="Brun Y."/>
            <person name="Cava F."/>
            <person name="Bulgheresi S."/>
            <person name="Veyrier F."/>
        </authorList>
    </citation>
    <scope>NUCLEOTIDE SEQUENCE [LARGE SCALE GENOMIC DNA]</scope>
    <source>
        <strain evidence="6 7">17694</strain>
    </source>
</reference>
<dbReference type="InterPro" id="IPR001343">
    <property type="entry name" value="Hemolysn_Ca-bd"/>
</dbReference>
<feature type="region of interest" description="Disordered" evidence="4">
    <location>
        <begin position="385"/>
        <end position="455"/>
    </location>
</feature>
<accession>A0ABD8B883</accession>
<dbReference type="InterPro" id="IPR006026">
    <property type="entry name" value="Peptidase_Metallo"/>
</dbReference>
<dbReference type="Gene3D" id="2.150.10.10">
    <property type="entry name" value="Serralysin-like metalloprotease, C-terminal"/>
    <property type="match status" value="2"/>
</dbReference>
<dbReference type="InterPro" id="IPR018511">
    <property type="entry name" value="Hemolysin-typ_Ca-bd_CS"/>
</dbReference>
<evidence type="ECO:0000313" key="7">
    <source>
        <dbReference type="Proteomes" id="UP000831534"/>
    </source>
</evidence>
<dbReference type="PANTHER" id="PTHR38340">
    <property type="entry name" value="S-LAYER PROTEIN"/>
    <property type="match status" value="1"/>
</dbReference>
<name>A0ABD8B883_9NEIS</name>
<evidence type="ECO:0000259" key="5">
    <source>
        <dbReference type="SMART" id="SM00235"/>
    </source>
</evidence>
<evidence type="ECO:0000256" key="2">
    <source>
        <dbReference type="ARBA" id="ARBA00009490"/>
    </source>
</evidence>
<dbReference type="InterPro" id="IPR013783">
    <property type="entry name" value="Ig-like_fold"/>
</dbReference>
<feature type="domain" description="Peptidase metallopeptidase" evidence="5">
    <location>
        <begin position="717"/>
        <end position="909"/>
    </location>
</feature>
<gene>
    <name evidence="6" type="ORF">LVJ77_12275</name>
</gene>
<dbReference type="PANTHER" id="PTHR38340:SF1">
    <property type="entry name" value="S-LAYER PROTEIN"/>
    <property type="match status" value="1"/>
</dbReference>
<dbReference type="Gene3D" id="3.40.390.10">
    <property type="entry name" value="Collagenase (Catalytic Domain)"/>
    <property type="match status" value="1"/>
</dbReference>
<dbReference type="InterPro" id="IPR011049">
    <property type="entry name" value="Serralysin-like_metalloprot_C"/>
</dbReference>
<dbReference type="EMBL" id="CP091521">
    <property type="protein sequence ID" value="XHH50210.1"/>
    <property type="molecule type" value="Genomic_DNA"/>
</dbReference>
<dbReference type="SMART" id="SM00235">
    <property type="entry name" value="ZnMc"/>
    <property type="match status" value="1"/>
</dbReference>
<dbReference type="AlphaFoldDB" id="A0ABD8B883"/>
<comment type="subcellular location">
    <subcellularLocation>
        <location evidence="1">Secreted</location>
    </subcellularLocation>
</comment>
<dbReference type="InterPro" id="IPR024079">
    <property type="entry name" value="MetalloPept_cat_dom_sf"/>
</dbReference>
<proteinExistence type="inferred from homology"/>
<dbReference type="InterPro" id="IPR050557">
    <property type="entry name" value="RTX_toxin/Mannuronan_C5-epim"/>
</dbReference>
<dbReference type="SUPFAM" id="SSF51120">
    <property type="entry name" value="beta-Roll"/>
    <property type="match status" value="2"/>
</dbReference>
<keyword evidence="3" id="KW-0964">Secreted</keyword>
<evidence type="ECO:0000256" key="3">
    <source>
        <dbReference type="ARBA" id="ARBA00022525"/>
    </source>
</evidence>
<feature type="region of interest" description="Disordered" evidence="4">
    <location>
        <begin position="255"/>
        <end position="281"/>
    </location>
</feature>
<evidence type="ECO:0000256" key="4">
    <source>
        <dbReference type="SAM" id="MobiDB-lite"/>
    </source>
</evidence>
<sequence>MARYSLRITRHGSTQYLDLSDAAGRITRVEAQDQTVYQIIDKQTGRPVEQAVAHRSGKDLQIYLGSKAQGLPKLVVGKYFDHHPVAPDEIPGADNNAGKNAATFATSSTAVLPQDGEQGAHQSGCACAGCCQRRLDNFDQDGVSRPETHHAVENKQGYALEIVRNGKTRHLDVSGGMDWIQAHDQTIYRVIDKSTGQLAQNISTLKVGSNLQVYLKDKASGMPDFVLYQYFEKYPVSSDKLGGLNATFATSSANGTLPDTDTGAGSGGTGSGNTAPSGEQGYTLKIYQPDKIGTAKLSGKGDMIWVPVAAQSVYQIIDNKTGKVLDNVATFASGSNLLVYLNGKMTGMPDLVMQNYFRHHAVPESKLGELNATFATYSAAGALPASAPAGTDGGHQPAPTPPDNGNDTAPTPPKPPVQPPQPPQPPVQPKPPVQPPVEPPQPPKPSAPADNQRIGIRITDVDDNFLGADDMSRMVTLNGRIDTASMPHLNTRYNRDVLQSVTVEINGKRYEAGVDNETFRFKVQIAESELRAADGKQFRFHINHGGKVFKVSQGGWWSGNSKTFAPMDDQDAAAAISRLKVSLEGEGVSGNTVRANGLNAEQSQISGVVSGAAKTGDTVLVDVNGKQYRTRVEHGKTFKVSVNKADLLADSDHTVSAKVVSGSASAQDHHHYTVMRPQIGGDFVSGNGKLPVSKLPYFIANLDSEWDNQRYLGFLPQKPTGKAATLTYRFFTQHDLDNLSEHIAQLKQQAAKLGYADRHKISVIRSEIKYLETLHRHNPEGMSEANQRKMEDVLRHIEENSAVKFVRAKDGEYADITYYIHDLAPNVLGQAYFGGHVQLARNIFTGNKFDYVTAIHETLHSLGLKHPHRDAQRGDEPVMSKTEDHESLTVMSYNRADFVKHDGLRIYDMAYLHYRYGVNPDKRAGNDTYTFKAFNRHSFDGDVYIWDGGGVDTFDASAETQGVTVNLTPGSWIHSGAKTTNFALSEHTLLTRADVLAESGGGRNLSDGNWLAMRTVAANTFVKGQAFIGFGTQIENLIGSDYNDSLTGNDADNAIYGGKGDDVIDGGKGNDWLDGGAGADTLKGGTGNDSYIVDNTGDRVVENRNEGTDTVYSSLKSYTLGQFVENLHLIGSAKDGIGNSENNRIVGNDRDNYLLGGGGSDTLTGGKGKDTFAFGSLLDGSIDTITDFEKGSDKIGLSKAVFTALHDNMSNFGDYVRYDNHTGKLSYDADGHGSGSAVTFAHLQAGLGTLDQSHFTLLG</sequence>